<name>A0ABR0LH64_9PEZI</name>
<dbReference type="Proteomes" id="UP001308179">
    <property type="component" value="Unassembled WGS sequence"/>
</dbReference>
<evidence type="ECO:0000313" key="1">
    <source>
        <dbReference type="EMBL" id="KAK5148699.1"/>
    </source>
</evidence>
<gene>
    <name evidence="1" type="ORF">LTR32_000057</name>
</gene>
<keyword evidence="2" id="KW-1185">Reference proteome</keyword>
<dbReference type="InterPro" id="IPR053714">
    <property type="entry name" value="Iso_Racemase_Enz_sf"/>
</dbReference>
<sequence length="288" mass="30073">MGTTTLPGHSSLAERPQQLPIVDMQRPTKTMAAHLPNLATCLKIGFIVPSSNTALEPLTTALLSSLPQTPTPIIPLFTRIRVTTVGTDSTSTSQFSPQLLITAAQLLTDAQADAILWNGTSGMWVGAGLEADRELARLMEEATGVPCSTTTLATVAALEKLQVEKLGIAVPYPRGLAERVGEFFATTGHGWVVVGLAALEPVPGGNLAIAKTGLGEIQDVVGRAAGGGAQAVVVACTNWPAAAIIEKVEAVEDVVVIDSIVVTVWQGLRMVGYHDLAPGWGRLMAEVV</sequence>
<dbReference type="Gene3D" id="3.40.50.12500">
    <property type="match status" value="1"/>
</dbReference>
<protein>
    <recommendedName>
        <fullName evidence="3">Asp/Glu/hydantoin racemase</fullName>
    </recommendedName>
</protein>
<dbReference type="PIRSF" id="PIRSF015736">
    <property type="entry name" value="MI"/>
    <property type="match status" value="1"/>
</dbReference>
<evidence type="ECO:0008006" key="3">
    <source>
        <dbReference type="Google" id="ProtNLM"/>
    </source>
</evidence>
<proteinExistence type="predicted"/>
<organism evidence="1 2">
    <name type="scientific">Rachicladosporium monterosium</name>
    <dbReference type="NCBI Taxonomy" id="1507873"/>
    <lineage>
        <taxon>Eukaryota</taxon>
        <taxon>Fungi</taxon>
        <taxon>Dikarya</taxon>
        <taxon>Ascomycota</taxon>
        <taxon>Pezizomycotina</taxon>
        <taxon>Dothideomycetes</taxon>
        <taxon>Dothideomycetidae</taxon>
        <taxon>Cladosporiales</taxon>
        <taxon>Cladosporiaceae</taxon>
        <taxon>Rachicladosporium</taxon>
    </lineage>
</organism>
<dbReference type="InterPro" id="IPR026286">
    <property type="entry name" value="MaiA/AMDase"/>
</dbReference>
<dbReference type="EMBL" id="JAVRRR010000001">
    <property type="protein sequence ID" value="KAK5148699.1"/>
    <property type="molecule type" value="Genomic_DNA"/>
</dbReference>
<reference evidence="1 2" key="1">
    <citation type="submission" date="2023-08" db="EMBL/GenBank/DDBJ databases">
        <title>Black Yeasts Isolated from many extreme environments.</title>
        <authorList>
            <person name="Coleine C."/>
            <person name="Stajich J.E."/>
            <person name="Selbmann L."/>
        </authorList>
    </citation>
    <scope>NUCLEOTIDE SEQUENCE [LARGE SCALE GENOMIC DNA]</scope>
    <source>
        <strain evidence="1 2">CCFEE 5386</strain>
    </source>
</reference>
<dbReference type="Pfam" id="PF17645">
    <property type="entry name" value="Amdase"/>
    <property type="match status" value="1"/>
</dbReference>
<accession>A0ABR0LH64</accession>
<comment type="caution">
    <text evidence="1">The sequence shown here is derived from an EMBL/GenBank/DDBJ whole genome shotgun (WGS) entry which is preliminary data.</text>
</comment>
<dbReference type="PANTHER" id="PTHR40267:SF1">
    <property type="entry name" value="BLR3294 PROTEIN"/>
    <property type="match status" value="1"/>
</dbReference>
<dbReference type="PANTHER" id="PTHR40267">
    <property type="entry name" value="BLR3294 PROTEIN"/>
    <property type="match status" value="1"/>
</dbReference>
<evidence type="ECO:0000313" key="2">
    <source>
        <dbReference type="Proteomes" id="UP001308179"/>
    </source>
</evidence>